<proteinExistence type="predicted"/>
<dbReference type="GO" id="GO:0000160">
    <property type="term" value="P:phosphorelay signal transduction system"/>
    <property type="evidence" value="ECO:0007669"/>
    <property type="project" value="InterPro"/>
</dbReference>
<dbReference type="AlphaFoldDB" id="A0A5S9MJ25"/>
<protein>
    <recommendedName>
        <fullName evidence="2">Response regulatory domain-containing protein</fullName>
    </recommendedName>
</protein>
<dbReference type="InterPro" id="IPR011006">
    <property type="entry name" value="CheY-like_superfamily"/>
</dbReference>
<accession>A0A5S9MJ25</accession>
<feature type="domain" description="Response regulatory" evidence="2">
    <location>
        <begin position="8"/>
        <end position="52"/>
    </location>
</feature>
<evidence type="ECO:0000256" key="1">
    <source>
        <dbReference type="PROSITE-ProRule" id="PRU00169"/>
    </source>
</evidence>
<dbReference type="Proteomes" id="UP000464658">
    <property type="component" value="Chromosome"/>
</dbReference>
<dbReference type="InterPro" id="IPR001789">
    <property type="entry name" value="Sig_transdc_resp-reg_receiver"/>
</dbReference>
<sequence>MWKTLSYTIYLVEDEQNLNELLTKYLESEGWNVSSFLTGEAAREAMNKPPHL</sequence>
<evidence type="ECO:0000259" key="2">
    <source>
        <dbReference type="PROSITE" id="PS50110"/>
    </source>
</evidence>
<evidence type="ECO:0000313" key="3">
    <source>
        <dbReference type="EMBL" id="BBP92174.1"/>
    </source>
</evidence>
<comment type="caution">
    <text evidence="1">Lacks conserved residue(s) required for the propagation of feature annotation.</text>
</comment>
<dbReference type="Gene3D" id="3.40.50.2300">
    <property type="match status" value="1"/>
</dbReference>
<dbReference type="EMBL" id="AP021906">
    <property type="protein sequence ID" value="BBP92174.1"/>
    <property type="molecule type" value="Genomic_DNA"/>
</dbReference>
<gene>
    <name evidence="3" type="ORF">BsIDN1_57920</name>
</gene>
<dbReference type="SUPFAM" id="SSF52172">
    <property type="entry name" value="CheY-like"/>
    <property type="match status" value="1"/>
</dbReference>
<evidence type="ECO:0000313" key="4">
    <source>
        <dbReference type="Proteomes" id="UP000464658"/>
    </source>
</evidence>
<dbReference type="PROSITE" id="PS50110">
    <property type="entry name" value="RESPONSE_REGULATORY"/>
    <property type="match status" value="1"/>
</dbReference>
<name>A0A5S9MJ25_BACIA</name>
<reference evidence="3 4" key="1">
    <citation type="submission" date="2019-12" db="EMBL/GenBank/DDBJ databases">
        <title>Full genome sequence of a Bacillus safensis strain isolated from commercially available natto in Indonesia.</title>
        <authorList>
            <person name="Yoshida M."/>
            <person name="Uomi M."/>
            <person name="Waturangi D."/>
            <person name="Ekaputri J.J."/>
            <person name="Setiamarga D.H.E."/>
        </authorList>
    </citation>
    <scope>NUCLEOTIDE SEQUENCE [LARGE SCALE GENOMIC DNA]</scope>
    <source>
        <strain evidence="3 4">IDN1</strain>
    </source>
</reference>
<organism evidence="3 4">
    <name type="scientific">Bacillus safensis</name>
    <dbReference type="NCBI Taxonomy" id="561879"/>
    <lineage>
        <taxon>Bacteria</taxon>
        <taxon>Bacillati</taxon>
        <taxon>Bacillota</taxon>
        <taxon>Bacilli</taxon>
        <taxon>Bacillales</taxon>
        <taxon>Bacillaceae</taxon>
        <taxon>Bacillus</taxon>
    </lineage>
</organism>